<evidence type="ECO:0000313" key="2">
    <source>
        <dbReference type="EMBL" id="MFC3913000.1"/>
    </source>
</evidence>
<dbReference type="InterPro" id="IPR012337">
    <property type="entry name" value="RNaseH-like_sf"/>
</dbReference>
<name>A0ABV8CLB0_9GAMM</name>
<dbReference type="Pfam" id="PF13683">
    <property type="entry name" value="rve_3"/>
    <property type="match status" value="1"/>
</dbReference>
<reference evidence="3" key="1">
    <citation type="journal article" date="2019" name="Int. J. Syst. Evol. Microbiol.">
        <title>The Global Catalogue of Microorganisms (GCM) 10K type strain sequencing project: providing services to taxonomists for standard genome sequencing and annotation.</title>
        <authorList>
            <consortium name="The Broad Institute Genomics Platform"/>
            <consortium name="The Broad Institute Genome Sequencing Center for Infectious Disease"/>
            <person name="Wu L."/>
            <person name="Ma J."/>
        </authorList>
    </citation>
    <scope>NUCLEOTIDE SEQUENCE [LARGE SCALE GENOMIC DNA]</scope>
    <source>
        <strain evidence="3">CCUG 54939</strain>
    </source>
</reference>
<dbReference type="SUPFAM" id="SSF53098">
    <property type="entry name" value="Ribonuclease H-like"/>
    <property type="match status" value="1"/>
</dbReference>
<keyword evidence="3" id="KW-1185">Reference proteome</keyword>
<gene>
    <name evidence="2" type="ORF">ACFOSS_05910</name>
</gene>
<dbReference type="EMBL" id="JBHSAF010000004">
    <property type="protein sequence ID" value="MFC3913000.1"/>
    <property type="molecule type" value="Genomic_DNA"/>
</dbReference>
<evidence type="ECO:0000313" key="3">
    <source>
        <dbReference type="Proteomes" id="UP001595692"/>
    </source>
</evidence>
<dbReference type="Proteomes" id="UP001595692">
    <property type="component" value="Unassembled WGS sequence"/>
</dbReference>
<comment type="caution">
    <text evidence="2">The sequence shown here is derived from an EMBL/GenBank/DDBJ whole genome shotgun (WGS) entry which is preliminary data.</text>
</comment>
<dbReference type="RefSeq" id="WP_377151227.1">
    <property type="nucleotide sequence ID" value="NZ_JBHSAF010000004.1"/>
</dbReference>
<accession>A0ABV8CLB0</accession>
<proteinExistence type="predicted"/>
<evidence type="ECO:0000259" key="1">
    <source>
        <dbReference type="Pfam" id="PF13683"/>
    </source>
</evidence>
<protein>
    <submittedName>
        <fullName evidence="2">Integrase core domain-containing protein</fullName>
    </submittedName>
</protein>
<dbReference type="InterPro" id="IPR001584">
    <property type="entry name" value="Integrase_cat-core"/>
</dbReference>
<sequence length="49" mass="5948">MIRTLKEQCVHRQRFEMLQHASRVIGNWIQFYNQKRPHQALKMKSPVLA</sequence>
<feature type="domain" description="Integrase catalytic" evidence="1">
    <location>
        <begin position="1"/>
        <end position="46"/>
    </location>
</feature>
<organism evidence="2 3">
    <name type="scientific">Pseudaeromonas sharmana</name>
    <dbReference type="NCBI Taxonomy" id="328412"/>
    <lineage>
        <taxon>Bacteria</taxon>
        <taxon>Pseudomonadati</taxon>
        <taxon>Pseudomonadota</taxon>
        <taxon>Gammaproteobacteria</taxon>
        <taxon>Aeromonadales</taxon>
        <taxon>Aeromonadaceae</taxon>
        <taxon>Pseudaeromonas</taxon>
    </lineage>
</organism>